<evidence type="ECO:0000256" key="6">
    <source>
        <dbReference type="SAM" id="Coils"/>
    </source>
</evidence>
<sequence length="1052" mass="118325">MPLQTLTLELAAQIAADYPALQSLNLSSNALRDVHHLQLLPSSLTQLDLGGNRLSALPEELGTWLPNLRLLRLRANALESLRPVISCKLLHTLDIGANRVALVSELRFLQPLAQLRHLSLDGNPLSDSPTYRREVLAMLPQLQTLDGQDITAAERLYAKLQLKTQLGGGGAVRASSPKNPTPSPLPSPTRLLTPDSLQTQRRADHDNAMSPVTTTWRVDVNGDIRDSRKWEEEEKETGRIHRVELHVLDDVRKQPSPFVLAAKEAPSPVMPTRFSTHKRPEEFRHAKGPDRRDFNKTRTKYADLQDVDYSQYQGVNGTGKDHSVGASDAETREMLLNSRVEALETILSVQDRTMRHTLARFGECNPGSRMSVAGRNGSVAMPTAEAAAAVYTRLLAAWREKCVALMVQAQSSKLVNEAQFHEYRRQETETSEELRRCEDKVEMWQQRAADFEAQRDLEVVATRQAEAQRAQANAKAVQAVRGMALEREKLQKLAETVVLFTGGLVRDKVEQLHSGSARLQAFERRLLYVKERIGLASTLVTHRETRLRNSEAALEAERRVWAHRLEQMRNLRLQNQETKNENGGDIANVAVRPPADGKILRPATETALRALFHRLDAYGAGLVRSQELVQALRRGDPGVLRAVGGPKKLSKLVSHVEAAIRRLSHGGGTLAWGEFLLFFIPESSVSIASLLEDNEGGGESELAESTRACSLCTAVKSSELPSWPFTSPVAQPTDQIEAKLLKKRKDRKALETLSHAELVQQNTVLLADRERLRGLLARDAHDLRDRVRSVRREWEAKTRELVRQKEKLQQELNDQAEALQNTQKQHEVAELARDETLLEIRRLREQLTTQEQEFELQKKKLEAENAERLQHEQDIWQTETQDARLAHSLLQSDHSKQQVRIRQLERDLARQKEALLAHETERVASLEEKVRRRDAELARQRRERNTILSSLREQEQKLATATKPTPTESIATQTEIPASKQRTVASQTKPIKPKDEALGGRMSINEISTLNGDRNADKKALLAATTATHLTPEDVNLRLQKLQSLTDSLLAD</sequence>
<keyword evidence="11" id="KW-1185">Reference proteome</keyword>
<evidence type="ECO:0000256" key="2">
    <source>
        <dbReference type="ARBA" id="ARBA00022614"/>
    </source>
</evidence>
<dbReference type="PANTHER" id="PTHR45973">
    <property type="entry name" value="PROTEIN PHOSPHATASE 1 REGULATORY SUBUNIT SDS22-RELATED"/>
    <property type="match status" value="1"/>
</dbReference>
<evidence type="ECO:0000256" key="4">
    <source>
        <dbReference type="ARBA" id="ARBA00023069"/>
    </source>
</evidence>
<keyword evidence="4" id="KW-0969">Cilium</keyword>
<reference evidence="9" key="1">
    <citation type="submission" date="2020-04" db="EMBL/GenBank/DDBJ databases">
        <title>Hybrid Assembly of Korean Phytophthora infestans isolates.</title>
        <authorList>
            <person name="Prokchorchik M."/>
            <person name="Lee Y."/>
            <person name="Seo J."/>
            <person name="Cho J.-H."/>
            <person name="Park Y.-E."/>
            <person name="Jang D.-C."/>
            <person name="Im J.-S."/>
            <person name="Choi J.-G."/>
            <person name="Park H.-J."/>
            <person name="Lee G.-B."/>
            <person name="Lee Y.-G."/>
            <person name="Hong S.-Y."/>
            <person name="Cho K."/>
            <person name="Sohn K.H."/>
        </authorList>
    </citation>
    <scope>NUCLEOTIDE SEQUENCE</scope>
    <source>
        <strain evidence="9">KR_1_A1</strain>
        <strain evidence="10">KR_2_A2</strain>
    </source>
</reference>
<evidence type="ECO:0000256" key="3">
    <source>
        <dbReference type="ARBA" id="ARBA00022737"/>
    </source>
</evidence>
<comment type="caution">
    <text evidence="9">The sequence shown here is derived from an EMBL/GenBank/DDBJ whole genome shotgun (WGS) entry which is preliminary data.</text>
</comment>
<evidence type="ECO:0000256" key="1">
    <source>
        <dbReference type="ARBA" id="ARBA00004138"/>
    </source>
</evidence>
<dbReference type="InterPro" id="IPR050576">
    <property type="entry name" value="Cilia_flagella_integrity"/>
</dbReference>
<accession>A0A833SK19</accession>
<organism evidence="9 11">
    <name type="scientific">Phytophthora infestans</name>
    <name type="common">Potato late blight agent</name>
    <name type="synonym">Botrytis infestans</name>
    <dbReference type="NCBI Taxonomy" id="4787"/>
    <lineage>
        <taxon>Eukaryota</taxon>
        <taxon>Sar</taxon>
        <taxon>Stramenopiles</taxon>
        <taxon>Oomycota</taxon>
        <taxon>Peronosporomycetes</taxon>
        <taxon>Peronosporales</taxon>
        <taxon>Peronosporaceae</taxon>
        <taxon>Phytophthora</taxon>
    </lineage>
</organism>
<dbReference type="Proteomes" id="UP000602510">
    <property type="component" value="Unassembled WGS sequence"/>
</dbReference>
<keyword evidence="2" id="KW-0433">Leucine-rich repeat</keyword>
<feature type="coiled-coil region" evidence="6">
    <location>
        <begin position="791"/>
        <end position="869"/>
    </location>
</feature>
<keyword evidence="5" id="KW-0966">Cell projection</keyword>
<dbReference type="SMART" id="SM00369">
    <property type="entry name" value="LRR_TYP"/>
    <property type="match status" value="4"/>
</dbReference>
<gene>
    <name evidence="9" type="ORF">GN244_ATG19103</name>
    <name evidence="10" type="ORF">GN958_ATG15181</name>
</gene>
<feature type="region of interest" description="Disordered" evidence="7">
    <location>
        <begin position="168"/>
        <end position="193"/>
    </location>
</feature>
<keyword evidence="6" id="KW-0175">Coiled coil</keyword>
<name>A0A833SK19_PHYIN</name>
<dbReference type="EMBL" id="WSZM01000873">
    <property type="protein sequence ID" value="KAF4029185.1"/>
    <property type="molecule type" value="Genomic_DNA"/>
</dbReference>
<evidence type="ECO:0000256" key="5">
    <source>
        <dbReference type="ARBA" id="ARBA00023273"/>
    </source>
</evidence>
<evidence type="ECO:0000256" key="7">
    <source>
        <dbReference type="SAM" id="MobiDB-lite"/>
    </source>
</evidence>
<dbReference type="SUPFAM" id="SSF52075">
    <property type="entry name" value="Outer arm dynein light chain 1"/>
    <property type="match status" value="1"/>
</dbReference>
<proteinExistence type="predicted"/>
<dbReference type="PROSITE" id="PS51450">
    <property type="entry name" value="LRR"/>
    <property type="match status" value="1"/>
</dbReference>
<dbReference type="Gene3D" id="3.80.10.10">
    <property type="entry name" value="Ribonuclease Inhibitor"/>
    <property type="match status" value="2"/>
</dbReference>
<evidence type="ECO:0000313" key="11">
    <source>
        <dbReference type="Proteomes" id="UP000602510"/>
    </source>
</evidence>
<dbReference type="InterPro" id="IPR003603">
    <property type="entry name" value="U2A'_phosphoprotein32A_C"/>
</dbReference>
<dbReference type="PANTHER" id="PTHR45973:SF9">
    <property type="entry name" value="LEUCINE-RICH REPEAT-CONTAINING PROTEIN 46"/>
    <property type="match status" value="1"/>
</dbReference>
<keyword evidence="3" id="KW-0677">Repeat</keyword>
<feature type="domain" description="U2A'/phosphoprotein 32 family A C-terminal" evidence="8">
    <location>
        <begin position="128"/>
        <end position="146"/>
    </location>
</feature>
<protein>
    <recommendedName>
        <fullName evidence="8">U2A'/phosphoprotein 32 family A C-terminal domain-containing protein</fullName>
    </recommendedName>
</protein>
<dbReference type="AlphaFoldDB" id="A0A833SK19"/>
<dbReference type="GO" id="GO:0005634">
    <property type="term" value="C:nucleus"/>
    <property type="evidence" value="ECO:0007669"/>
    <property type="project" value="UniProtKB-SubCell"/>
</dbReference>
<dbReference type="Proteomes" id="UP000704712">
    <property type="component" value="Unassembled WGS sequence"/>
</dbReference>
<feature type="region of interest" description="Disordered" evidence="7">
    <location>
        <begin position="946"/>
        <end position="972"/>
    </location>
</feature>
<evidence type="ECO:0000313" key="9">
    <source>
        <dbReference type="EMBL" id="KAF4029185.1"/>
    </source>
</evidence>
<evidence type="ECO:0000313" key="10">
    <source>
        <dbReference type="EMBL" id="KAF4135628.1"/>
    </source>
</evidence>
<dbReference type="InterPro" id="IPR001611">
    <property type="entry name" value="Leu-rich_rpt"/>
</dbReference>
<dbReference type="SMART" id="SM00446">
    <property type="entry name" value="LRRcap"/>
    <property type="match status" value="1"/>
</dbReference>
<dbReference type="InterPro" id="IPR032675">
    <property type="entry name" value="LRR_dom_sf"/>
</dbReference>
<dbReference type="InterPro" id="IPR003591">
    <property type="entry name" value="Leu-rich_rpt_typical-subtyp"/>
</dbReference>
<comment type="subcellular location">
    <subcellularLocation>
        <location evidence="1">Cell projection</location>
        <location evidence="1">Cilium</location>
    </subcellularLocation>
</comment>
<evidence type="ECO:0000259" key="8">
    <source>
        <dbReference type="SMART" id="SM00446"/>
    </source>
</evidence>
<dbReference type="EMBL" id="JAACNO010002097">
    <property type="protein sequence ID" value="KAF4135628.1"/>
    <property type="molecule type" value="Genomic_DNA"/>
</dbReference>